<organism evidence="1">
    <name type="scientific">bioreactor metagenome</name>
    <dbReference type="NCBI Taxonomy" id="1076179"/>
    <lineage>
        <taxon>unclassified sequences</taxon>
        <taxon>metagenomes</taxon>
        <taxon>ecological metagenomes</taxon>
    </lineage>
</organism>
<sequence>MLIPIFPHNGQVLRFCPVQVERVERVCLFTRAFQDFQIVGEHPVRRGSRLCARESARDTHIYVVPSQIGGEFVFEIIPRCVCREGNIARQTVLFFFSVLPEIGQDGGIG</sequence>
<comment type="caution">
    <text evidence="1">The sequence shown here is derived from an EMBL/GenBank/DDBJ whole genome shotgun (WGS) entry which is preliminary data.</text>
</comment>
<evidence type="ECO:0000313" key="1">
    <source>
        <dbReference type="EMBL" id="MPM45818.1"/>
    </source>
</evidence>
<dbReference type="AlphaFoldDB" id="A0A644ZZE3"/>
<dbReference type="EMBL" id="VSSQ01011028">
    <property type="protein sequence ID" value="MPM45818.1"/>
    <property type="molecule type" value="Genomic_DNA"/>
</dbReference>
<reference evidence="1" key="1">
    <citation type="submission" date="2019-08" db="EMBL/GenBank/DDBJ databases">
        <authorList>
            <person name="Kucharzyk K."/>
            <person name="Murdoch R.W."/>
            <person name="Higgins S."/>
            <person name="Loffler F."/>
        </authorList>
    </citation>
    <scope>NUCLEOTIDE SEQUENCE</scope>
</reference>
<gene>
    <name evidence="1" type="ORF">SDC9_92510</name>
</gene>
<proteinExistence type="predicted"/>
<protein>
    <submittedName>
        <fullName evidence="1">Uncharacterized protein</fullName>
    </submittedName>
</protein>
<accession>A0A644ZZE3</accession>
<name>A0A644ZZE3_9ZZZZ</name>